<proteinExistence type="predicted"/>
<dbReference type="EMBL" id="CAJVPJ010000022">
    <property type="protein sequence ID" value="CAG8458485.1"/>
    <property type="molecule type" value="Genomic_DNA"/>
</dbReference>
<dbReference type="Proteomes" id="UP000789572">
    <property type="component" value="Unassembled WGS sequence"/>
</dbReference>
<comment type="caution">
    <text evidence="2">The sequence shown here is derived from an EMBL/GenBank/DDBJ whole genome shotgun (WGS) entry which is preliminary data.</text>
</comment>
<accession>A0A9N8Z0T1</accession>
<evidence type="ECO:0000313" key="3">
    <source>
        <dbReference type="Proteomes" id="UP000789572"/>
    </source>
</evidence>
<feature type="signal peptide" evidence="1">
    <location>
        <begin position="1"/>
        <end position="23"/>
    </location>
</feature>
<keyword evidence="3" id="KW-1185">Reference proteome</keyword>
<reference evidence="2" key="1">
    <citation type="submission" date="2021-06" db="EMBL/GenBank/DDBJ databases">
        <authorList>
            <person name="Kallberg Y."/>
            <person name="Tangrot J."/>
            <person name="Rosling A."/>
        </authorList>
    </citation>
    <scope>NUCLEOTIDE SEQUENCE</scope>
    <source>
        <strain evidence="2">IA702</strain>
    </source>
</reference>
<dbReference type="OrthoDB" id="2356959at2759"/>
<evidence type="ECO:0000313" key="2">
    <source>
        <dbReference type="EMBL" id="CAG8458485.1"/>
    </source>
</evidence>
<feature type="chain" id="PRO_5040305384" evidence="1">
    <location>
        <begin position="24"/>
        <end position="164"/>
    </location>
</feature>
<protein>
    <submittedName>
        <fullName evidence="2">6490_t:CDS:1</fullName>
    </submittedName>
</protein>
<keyword evidence="1" id="KW-0732">Signal</keyword>
<organism evidence="2 3">
    <name type="scientific">Paraglomus occultum</name>
    <dbReference type="NCBI Taxonomy" id="144539"/>
    <lineage>
        <taxon>Eukaryota</taxon>
        <taxon>Fungi</taxon>
        <taxon>Fungi incertae sedis</taxon>
        <taxon>Mucoromycota</taxon>
        <taxon>Glomeromycotina</taxon>
        <taxon>Glomeromycetes</taxon>
        <taxon>Paraglomerales</taxon>
        <taxon>Paraglomeraceae</taxon>
        <taxon>Paraglomus</taxon>
    </lineage>
</organism>
<dbReference type="AlphaFoldDB" id="A0A9N8Z0T1"/>
<name>A0A9N8Z0T1_9GLOM</name>
<sequence length="164" mass="17143">MNGQFLRLSSIILFVFIVTITTATTTTTFCTSISTPTPVLTCPDCRDPHQNCGAGNGHQDSKHCIVTKKCTLTATDREKPCCSAPGAPGWNGKASEELEFKGVGGNTAQDCCNACIADLEWFFGGSECFHASTTDVSACNNAMVSGLVAGIIRCPGGPRCIGLA</sequence>
<gene>
    <name evidence="2" type="ORF">POCULU_LOCUS427</name>
</gene>
<evidence type="ECO:0000256" key="1">
    <source>
        <dbReference type="SAM" id="SignalP"/>
    </source>
</evidence>